<dbReference type="EMBL" id="CP047218">
    <property type="protein sequence ID" value="QHD68353.1"/>
    <property type="molecule type" value="Genomic_DNA"/>
</dbReference>
<dbReference type="InterPro" id="IPR013762">
    <property type="entry name" value="Integrase-like_cat_sf"/>
</dbReference>
<dbReference type="Pfam" id="PF00589">
    <property type="entry name" value="Phage_integrase"/>
    <property type="match status" value="1"/>
</dbReference>
<sequence>MAGFKPAGAHREKRLTAATIRALTKTGMHADGNGLYLKVDASGAKRWVQRIVVNGKRRDIGLGSASLVSLVEARETALQHRKAARAGEDPLAAKKLSQAILTFKEAAEAVHALNKPTWRNEKHGDQWLNTLNKFAFPFIGNKRVSTITSADILHVLSPIWNTHPETARRVKQRIGTVMKWTMAKGWRTDNPADAVAQGLSKHDRSKVQHRKALPYDKVADAIEIVRSSDAGMVTKLACEFLVLTATRSVETREARWSEVDLDKKVWTIPASRMKAKKEHRVPLTERSLAILNAAAPFKQAKSDLIFPGMKEDRPLSDMTLSKLMKELEIAAVPHGFRSSFRDWAGEATAHPREVIELAMAHRIKDKAEAAYARSDLFDKRRALMDDWAAYIGRN</sequence>
<dbReference type="Pfam" id="PF13356">
    <property type="entry name" value="Arm-DNA-bind_3"/>
    <property type="match status" value="1"/>
</dbReference>
<keyword evidence="4" id="KW-0233">DNA recombination</keyword>
<evidence type="ECO:0000256" key="5">
    <source>
        <dbReference type="PROSITE-ProRule" id="PRU01248"/>
    </source>
</evidence>
<evidence type="ECO:0000256" key="3">
    <source>
        <dbReference type="ARBA" id="ARBA00023125"/>
    </source>
</evidence>
<dbReference type="CDD" id="cd00801">
    <property type="entry name" value="INT_P4_C"/>
    <property type="match status" value="1"/>
</dbReference>
<dbReference type="PROSITE" id="PS51900">
    <property type="entry name" value="CB"/>
    <property type="match status" value="1"/>
</dbReference>
<dbReference type="PROSITE" id="PS51898">
    <property type="entry name" value="TYR_RECOMBINASE"/>
    <property type="match status" value="1"/>
</dbReference>
<dbReference type="InterPro" id="IPR050808">
    <property type="entry name" value="Phage_Integrase"/>
</dbReference>
<dbReference type="GO" id="GO:0015074">
    <property type="term" value="P:DNA integration"/>
    <property type="evidence" value="ECO:0007669"/>
    <property type="project" value="UniProtKB-KW"/>
</dbReference>
<keyword evidence="3 5" id="KW-0238">DNA-binding</keyword>
<organism evidence="8 9">
    <name type="scientific">Sphingobium yanoikuyae</name>
    <name type="common">Sphingomonas yanoikuyae</name>
    <dbReference type="NCBI Taxonomy" id="13690"/>
    <lineage>
        <taxon>Bacteria</taxon>
        <taxon>Pseudomonadati</taxon>
        <taxon>Pseudomonadota</taxon>
        <taxon>Alphaproteobacteria</taxon>
        <taxon>Sphingomonadales</taxon>
        <taxon>Sphingomonadaceae</taxon>
        <taxon>Sphingobium</taxon>
    </lineage>
</organism>
<dbReference type="InterPro" id="IPR053876">
    <property type="entry name" value="Phage_int_M"/>
</dbReference>
<feature type="domain" description="Tyr recombinase" evidence="6">
    <location>
        <begin position="208"/>
        <end position="385"/>
    </location>
</feature>
<evidence type="ECO:0000256" key="2">
    <source>
        <dbReference type="ARBA" id="ARBA00022908"/>
    </source>
</evidence>
<feature type="domain" description="Core-binding (CB)" evidence="7">
    <location>
        <begin position="101"/>
        <end position="182"/>
    </location>
</feature>
<evidence type="ECO:0000259" key="6">
    <source>
        <dbReference type="PROSITE" id="PS51898"/>
    </source>
</evidence>
<dbReference type="Proteomes" id="UP000464086">
    <property type="component" value="Chromosome"/>
</dbReference>
<evidence type="ECO:0000313" key="9">
    <source>
        <dbReference type="Proteomes" id="UP000464086"/>
    </source>
</evidence>
<protein>
    <submittedName>
        <fullName evidence="8">Tyrosine-type recombinase/integrase</fullName>
    </submittedName>
</protein>
<dbReference type="Gene3D" id="1.10.443.10">
    <property type="entry name" value="Intergrase catalytic core"/>
    <property type="match status" value="1"/>
</dbReference>
<accession>A0A6P1GJF4</accession>
<dbReference type="Pfam" id="PF22022">
    <property type="entry name" value="Phage_int_M"/>
    <property type="match status" value="1"/>
</dbReference>
<comment type="similarity">
    <text evidence="1">Belongs to the 'phage' integrase family.</text>
</comment>
<dbReference type="Gene3D" id="3.30.160.390">
    <property type="entry name" value="Integrase, DNA-binding domain"/>
    <property type="match status" value="1"/>
</dbReference>
<dbReference type="RefSeq" id="WP_159367000.1">
    <property type="nucleotide sequence ID" value="NZ_CP047218.1"/>
</dbReference>
<dbReference type="AlphaFoldDB" id="A0A6P1GJF4"/>
<dbReference type="InterPro" id="IPR025166">
    <property type="entry name" value="Integrase_DNA_bind_dom"/>
</dbReference>
<dbReference type="Gene3D" id="1.10.150.130">
    <property type="match status" value="1"/>
</dbReference>
<dbReference type="InterPro" id="IPR038488">
    <property type="entry name" value="Integrase_DNA-bd_sf"/>
</dbReference>
<dbReference type="InterPro" id="IPR010998">
    <property type="entry name" value="Integrase_recombinase_N"/>
</dbReference>
<dbReference type="InterPro" id="IPR011010">
    <property type="entry name" value="DNA_brk_join_enz"/>
</dbReference>
<reference evidence="8 9" key="1">
    <citation type="submission" date="2019-12" db="EMBL/GenBank/DDBJ databases">
        <title>Functional and genomic insights into the Sphingobium yanoikuyae YC-JY1, a bacterium efficiently degrading bisphenol A.</title>
        <authorList>
            <person name="Jia Y."/>
            <person name="Li X."/>
            <person name="Wang J."/>
            <person name="Eltoukhy A."/>
            <person name="Lamraoui I."/>
            <person name="Yan Y."/>
        </authorList>
    </citation>
    <scope>NUCLEOTIDE SEQUENCE [LARGE SCALE GENOMIC DNA]</scope>
    <source>
        <strain evidence="8 9">YC-JY1</strain>
    </source>
</reference>
<dbReference type="PANTHER" id="PTHR30629">
    <property type="entry name" value="PROPHAGE INTEGRASE"/>
    <property type="match status" value="1"/>
</dbReference>
<evidence type="ECO:0000256" key="4">
    <source>
        <dbReference type="ARBA" id="ARBA00023172"/>
    </source>
</evidence>
<dbReference type="InterPro" id="IPR044068">
    <property type="entry name" value="CB"/>
</dbReference>
<evidence type="ECO:0000256" key="1">
    <source>
        <dbReference type="ARBA" id="ARBA00008857"/>
    </source>
</evidence>
<dbReference type="PANTHER" id="PTHR30629:SF2">
    <property type="entry name" value="PROPHAGE INTEGRASE INTS-RELATED"/>
    <property type="match status" value="1"/>
</dbReference>
<keyword evidence="2" id="KW-0229">DNA integration</keyword>
<dbReference type="InterPro" id="IPR002104">
    <property type="entry name" value="Integrase_catalytic"/>
</dbReference>
<proteinExistence type="inferred from homology"/>
<dbReference type="SUPFAM" id="SSF56349">
    <property type="entry name" value="DNA breaking-rejoining enzymes"/>
    <property type="match status" value="1"/>
</dbReference>
<gene>
    <name evidence="8" type="ORF">GS397_15725</name>
</gene>
<evidence type="ECO:0000259" key="7">
    <source>
        <dbReference type="PROSITE" id="PS51900"/>
    </source>
</evidence>
<dbReference type="GO" id="GO:0003677">
    <property type="term" value="F:DNA binding"/>
    <property type="evidence" value="ECO:0007669"/>
    <property type="project" value="UniProtKB-UniRule"/>
</dbReference>
<name>A0A6P1GJF4_SPHYA</name>
<dbReference type="GO" id="GO:0006310">
    <property type="term" value="P:DNA recombination"/>
    <property type="evidence" value="ECO:0007669"/>
    <property type="project" value="UniProtKB-KW"/>
</dbReference>
<evidence type="ECO:0000313" key="8">
    <source>
        <dbReference type="EMBL" id="QHD68353.1"/>
    </source>
</evidence>